<protein>
    <submittedName>
        <fullName evidence="2">Uncharacterized protein</fullName>
    </submittedName>
</protein>
<comment type="caution">
    <text evidence="2">The sequence shown here is derived from an EMBL/GenBank/DDBJ whole genome shotgun (WGS) entry which is preliminary data.</text>
</comment>
<gene>
    <name evidence="2" type="ORF">PMACD_LOCUS9218</name>
</gene>
<dbReference type="AlphaFoldDB" id="A0A821TP68"/>
<evidence type="ECO:0000313" key="3">
    <source>
        <dbReference type="Proteomes" id="UP000663880"/>
    </source>
</evidence>
<sequence length="114" mass="12619">MAYLTKLISNINKTFNIHITAAAAFVNEHIKGKRDNIKRHSSTVCTSVTRPASPRRLRRGEGETDDMLGTGRGLGFGRSFRRSVGLPTLHSLWSPSSGHCDQLTCLRDRPTLSL</sequence>
<feature type="region of interest" description="Disordered" evidence="1">
    <location>
        <begin position="48"/>
        <end position="70"/>
    </location>
</feature>
<reference evidence="2" key="1">
    <citation type="submission" date="2021-02" db="EMBL/GenBank/DDBJ databases">
        <authorList>
            <person name="Steward A R."/>
        </authorList>
    </citation>
    <scope>NUCLEOTIDE SEQUENCE</scope>
</reference>
<name>A0A821TP68_9NEOP</name>
<organism evidence="2 3">
    <name type="scientific">Pieris macdunnoughi</name>
    <dbReference type="NCBI Taxonomy" id="345717"/>
    <lineage>
        <taxon>Eukaryota</taxon>
        <taxon>Metazoa</taxon>
        <taxon>Ecdysozoa</taxon>
        <taxon>Arthropoda</taxon>
        <taxon>Hexapoda</taxon>
        <taxon>Insecta</taxon>
        <taxon>Pterygota</taxon>
        <taxon>Neoptera</taxon>
        <taxon>Endopterygota</taxon>
        <taxon>Lepidoptera</taxon>
        <taxon>Glossata</taxon>
        <taxon>Ditrysia</taxon>
        <taxon>Papilionoidea</taxon>
        <taxon>Pieridae</taxon>
        <taxon>Pierinae</taxon>
        <taxon>Pieris</taxon>
    </lineage>
</organism>
<dbReference type="EMBL" id="CAJOBZ010000025">
    <property type="protein sequence ID" value="CAF4876475.1"/>
    <property type="molecule type" value="Genomic_DNA"/>
</dbReference>
<dbReference type="Proteomes" id="UP000663880">
    <property type="component" value="Unassembled WGS sequence"/>
</dbReference>
<accession>A0A821TP68</accession>
<proteinExistence type="predicted"/>
<evidence type="ECO:0000313" key="2">
    <source>
        <dbReference type="EMBL" id="CAF4876475.1"/>
    </source>
</evidence>
<evidence type="ECO:0000256" key="1">
    <source>
        <dbReference type="SAM" id="MobiDB-lite"/>
    </source>
</evidence>
<keyword evidence="3" id="KW-1185">Reference proteome</keyword>